<comment type="caution">
    <text evidence="2">The sequence shown here is derived from an EMBL/GenBank/DDBJ whole genome shotgun (WGS) entry which is preliminary data.</text>
</comment>
<dbReference type="EMBL" id="JANAFB010000017">
    <property type="protein sequence ID" value="MCP3426027.1"/>
    <property type="molecule type" value="Genomic_DNA"/>
</dbReference>
<feature type="region of interest" description="Disordered" evidence="1">
    <location>
        <begin position="51"/>
        <end position="93"/>
    </location>
</feature>
<evidence type="ECO:0000313" key="3">
    <source>
        <dbReference type="Proteomes" id="UP001139502"/>
    </source>
</evidence>
<accession>A0A9X2HE45</accession>
<keyword evidence="3" id="KW-1185">Reference proteome</keyword>
<dbReference type="RefSeq" id="WP_254166509.1">
    <property type="nucleotide sequence ID" value="NZ_JANAFB010000017.1"/>
</dbReference>
<evidence type="ECO:0000256" key="1">
    <source>
        <dbReference type="SAM" id="MobiDB-lite"/>
    </source>
</evidence>
<proteinExistence type="predicted"/>
<feature type="compositionally biased region" description="Low complexity" evidence="1">
    <location>
        <begin position="51"/>
        <end position="71"/>
    </location>
</feature>
<sequence length="93" mass="9233">MAIVPMRTTDGETIYRPEEHLELFPELVSPLPAGGDAATTVTADAAGAAAKDAVTAATGPAAPGTDPAAGAGEPGTSPRAGRRPAKTTEKEAH</sequence>
<name>A0A9X2HE45_9MICC</name>
<evidence type="ECO:0000313" key="2">
    <source>
        <dbReference type="EMBL" id="MCP3426027.1"/>
    </source>
</evidence>
<reference evidence="2" key="1">
    <citation type="submission" date="2022-06" db="EMBL/GenBank/DDBJ databases">
        <title>Rothia sp. isolated from sandalwood seedling.</title>
        <authorList>
            <person name="Tuikhar N."/>
            <person name="Kirdat K."/>
            <person name="Thorat V."/>
            <person name="Swetha P."/>
            <person name="Padma S."/>
            <person name="Sundararaj R."/>
            <person name="Yadav A."/>
        </authorList>
    </citation>
    <scope>NUCLEOTIDE SEQUENCE</scope>
    <source>
        <strain evidence="2">AR01</strain>
    </source>
</reference>
<protein>
    <submittedName>
        <fullName evidence="2">Uncharacterized protein</fullName>
    </submittedName>
</protein>
<dbReference type="AlphaFoldDB" id="A0A9X2HE45"/>
<dbReference type="Proteomes" id="UP001139502">
    <property type="component" value="Unassembled WGS sequence"/>
</dbReference>
<gene>
    <name evidence="2" type="ORF">NBM05_08430</name>
</gene>
<organism evidence="2 3">
    <name type="scientific">Rothia santali</name>
    <dbReference type="NCBI Taxonomy" id="2949643"/>
    <lineage>
        <taxon>Bacteria</taxon>
        <taxon>Bacillati</taxon>
        <taxon>Actinomycetota</taxon>
        <taxon>Actinomycetes</taxon>
        <taxon>Micrococcales</taxon>
        <taxon>Micrococcaceae</taxon>
        <taxon>Rothia</taxon>
    </lineage>
</organism>